<dbReference type="CDD" id="cd16922">
    <property type="entry name" value="HATPase_EvgS-ArcB-TorS-like"/>
    <property type="match status" value="1"/>
</dbReference>
<feature type="compositionally biased region" description="Polar residues" evidence="6">
    <location>
        <begin position="1"/>
        <end position="12"/>
    </location>
</feature>
<keyword evidence="10" id="KW-0418">Kinase</keyword>
<keyword evidence="7" id="KW-0472">Membrane</keyword>
<dbReference type="InterPro" id="IPR003594">
    <property type="entry name" value="HATPase_dom"/>
</dbReference>
<dbReference type="SUPFAM" id="SSF47384">
    <property type="entry name" value="Homodimeric domain of signal transducing histidine kinase"/>
    <property type="match status" value="1"/>
</dbReference>
<dbReference type="CDD" id="cd17546">
    <property type="entry name" value="REC_hyHK_CKI1_RcsC-like"/>
    <property type="match status" value="1"/>
</dbReference>
<dbReference type="Pfam" id="PF00072">
    <property type="entry name" value="Response_reg"/>
    <property type="match status" value="1"/>
</dbReference>
<dbReference type="Pfam" id="PF02518">
    <property type="entry name" value="HATPase_c"/>
    <property type="match status" value="1"/>
</dbReference>
<name>A0ABU1MUB2_9CAUL</name>
<sequence length="644" mass="69701">MFSTPSPDQSANGHHRPQPSARHSRHLLIISAVIFVIAQSLVVMLGFAGMAVSNVARAYVAGEAQYSKAQKEAVISLMRYVQSGSDVDFAMFRAALEAPKGDQAARYALESTPADFRAARAGFLRGRNASDDIPAIISGFVIMRRWAPFARAVESWREGDRQFMALEQLGERIRRGGSTDAEKAAYLAEAGALDRSASAHERQFSDQMGRVARLAAGLAYAAVAGLSLAVCAIGVWVAWRVHTVWVRTSEALAEARDRAEQANRAKSDFLANVSHEIRTPLNGVLGMVQIMRREEREAGQRQRLDVIADAGQTLLSVLDGVLDLSKIDAGRLEMELQPFDIEEVVRLATAAHAAMAEQSDVCFRVEWRPEARGIWCGDGGKLRQVLSNLVSNAHKFTARGSIVLRIGPTPDGLGFEVADTGLGIAGDKQALVFEPFTQADASMTRRFGGTGLGLAICRQFVRLMGGDLRLLSQLGVGSTFSFELPLARGERKTPSGEPGQGQALERASRPVRILAAEDNPINQLILRALLEPFDIALTVVADGREAVEAWGSEAFDLILMDIQMPILNGTDATVEIRARERLRGLQRIPIVALTANVMHHQIEGYVQAGMDGHVSKPIEISELLGAIETALAANGTSEDDARVA</sequence>
<keyword evidence="7" id="KW-1133">Transmembrane helix</keyword>
<protein>
    <recommendedName>
        <fullName evidence="2">histidine kinase</fullName>
        <ecNumber evidence="2">2.7.13.3</ecNumber>
    </recommendedName>
</protein>
<dbReference type="InterPro" id="IPR001789">
    <property type="entry name" value="Sig_transdc_resp-reg_receiver"/>
</dbReference>
<keyword evidence="4" id="KW-0902">Two-component regulatory system</keyword>
<keyword evidence="10" id="KW-0808">Transferase</keyword>
<dbReference type="EMBL" id="JAVDRL010000002">
    <property type="protein sequence ID" value="MDR6529774.1"/>
    <property type="molecule type" value="Genomic_DNA"/>
</dbReference>
<gene>
    <name evidence="10" type="ORF">J2800_000498</name>
</gene>
<dbReference type="EC" id="2.7.13.3" evidence="2"/>
<dbReference type="Gene3D" id="3.40.50.2300">
    <property type="match status" value="1"/>
</dbReference>
<dbReference type="SUPFAM" id="SSF52172">
    <property type="entry name" value="CheY-like"/>
    <property type="match status" value="1"/>
</dbReference>
<dbReference type="PRINTS" id="PR00344">
    <property type="entry name" value="BCTRLSENSOR"/>
</dbReference>
<feature type="transmembrane region" description="Helical" evidence="7">
    <location>
        <begin position="27"/>
        <end position="48"/>
    </location>
</feature>
<dbReference type="SUPFAM" id="SSF55874">
    <property type="entry name" value="ATPase domain of HSP90 chaperone/DNA topoisomerase II/histidine kinase"/>
    <property type="match status" value="1"/>
</dbReference>
<dbReference type="InterPro" id="IPR011006">
    <property type="entry name" value="CheY-like_superfamily"/>
</dbReference>
<reference evidence="10 11" key="1">
    <citation type="submission" date="2023-07" db="EMBL/GenBank/DDBJ databases">
        <title>Sorghum-associated microbial communities from plants grown in Nebraska, USA.</title>
        <authorList>
            <person name="Schachtman D."/>
        </authorList>
    </citation>
    <scope>NUCLEOTIDE SEQUENCE [LARGE SCALE GENOMIC DNA]</scope>
    <source>
        <strain evidence="10 11">DS2154</strain>
    </source>
</reference>
<evidence type="ECO:0000313" key="10">
    <source>
        <dbReference type="EMBL" id="MDR6529774.1"/>
    </source>
</evidence>
<dbReference type="InterPro" id="IPR004358">
    <property type="entry name" value="Sig_transdc_His_kin-like_C"/>
</dbReference>
<dbReference type="SMART" id="SM00387">
    <property type="entry name" value="HATPase_c"/>
    <property type="match status" value="1"/>
</dbReference>
<evidence type="ECO:0000256" key="1">
    <source>
        <dbReference type="ARBA" id="ARBA00000085"/>
    </source>
</evidence>
<dbReference type="InterPro" id="IPR003661">
    <property type="entry name" value="HisK_dim/P_dom"/>
</dbReference>
<evidence type="ECO:0000313" key="11">
    <source>
        <dbReference type="Proteomes" id="UP001262754"/>
    </source>
</evidence>
<dbReference type="Gene3D" id="3.30.565.10">
    <property type="entry name" value="Histidine kinase-like ATPase, C-terminal domain"/>
    <property type="match status" value="1"/>
</dbReference>
<dbReference type="Gene3D" id="1.10.287.130">
    <property type="match status" value="1"/>
</dbReference>
<dbReference type="PROSITE" id="PS50110">
    <property type="entry name" value="RESPONSE_REGULATORY"/>
    <property type="match status" value="1"/>
</dbReference>
<dbReference type="RefSeq" id="WP_056758919.1">
    <property type="nucleotide sequence ID" value="NZ_JAVDRL010000002.1"/>
</dbReference>
<comment type="catalytic activity">
    <reaction evidence="1">
        <text>ATP + protein L-histidine = ADP + protein N-phospho-L-histidine.</text>
        <dbReference type="EC" id="2.7.13.3"/>
    </reaction>
</comment>
<comment type="caution">
    <text evidence="10">The sequence shown here is derived from an EMBL/GenBank/DDBJ whole genome shotgun (WGS) entry which is preliminary data.</text>
</comment>
<dbReference type="SMART" id="SM00448">
    <property type="entry name" value="REC"/>
    <property type="match status" value="1"/>
</dbReference>
<dbReference type="InterPro" id="IPR036097">
    <property type="entry name" value="HisK_dim/P_sf"/>
</dbReference>
<feature type="transmembrane region" description="Helical" evidence="7">
    <location>
        <begin position="218"/>
        <end position="239"/>
    </location>
</feature>
<dbReference type="GO" id="GO:0016301">
    <property type="term" value="F:kinase activity"/>
    <property type="evidence" value="ECO:0007669"/>
    <property type="project" value="UniProtKB-KW"/>
</dbReference>
<evidence type="ECO:0000259" key="9">
    <source>
        <dbReference type="PROSITE" id="PS50110"/>
    </source>
</evidence>
<dbReference type="PROSITE" id="PS50109">
    <property type="entry name" value="HIS_KIN"/>
    <property type="match status" value="1"/>
</dbReference>
<keyword evidence="3 5" id="KW-0597">Phosphoprotein</keyword>
<dbReference type="Pfam" id="PF00512">
    <property type="entry name" value="HisKA"/>
    <property type="match status" value="1"/>
</dbReference>
<feature type="region of interest" description="Disordered" evidence="6">
    <location>
        <begin position="1"/>
        <end position="20"/>
    </location>
</feature>
<evidence type="ECO:0000256" key="7">
    <source>
        <dbReference type="SAM" id="Phobius"/>
    </source>
</evidence>
<keyword evidence="11" id="KW-1185">Reference proteome</keyword>
<dbReference type="InterPro" id="IPR005467">
    <property type="entry name" value="His_kinase_dom"/>
</dbReference>
<evidence type="ECO:0000256" key="5">
    <source>
        <dbReference type="PROSITE-ProRule" id="PRU00169"/>
    </source>
</evidence>
<dbReference type="InterPro" id="IPR036890">
    <property type="entry name" value="HATPase_C_sf"/>
</dbReference>
<dbReference type="Proteomes" id="UP001262754">
    <property type="component" value="Unassembled WGS sequence"/>
</dbReference>
<accession>A0ABU1MUB2</accession>
<evidence type="ECO:0000256" key="6">
    <source>
        <dbReference type="SAM" id="MobiDB-lite"/>
    </source>
</evidence>
<dbReference type="PANTHER" id="PTHR45339:SF1">
    <property type="entry name" value="HYBRID SIGNAL TRANSDUCTION HISTIDINE KINASE J"/>
    <property type="match status" value="1"/>
</dbReference>
<proteinExistence type="predicted"/>
<feature type="modified residue" description="4-aspartylphosphate" evidence="5">
    <location>
        <position position="561"/>
    </location>
</feature>
<dbReference type="CDD" id="cd00082">
    <property type="entry name" value="HisKA"/>
    <property type="match status" value="1"/>
</dbReference>
<dbReference type="PANTHER" id="PTHR45339">
    <property type="entry name" value="HYBRID SIGNAL TRANSDUCTION HISTIDINE KINASE J"/>
    <property type="match status" value="1"/>
</dbReference>
<evidence type="ECO:0000256" key="2">
    <source>
        <dbReference type="ARBA" id="ARBA00012438"/>
    </source>
</evidence>
<evidence type="ECO:0000256" key="4">
    <source>
        <dbReference type="ARBA" id="ARBA00023012"/>
    </source>
</evidence>
<feature type="domain" description="Histidine kinase" evidence="8">
    <location>
        <begin position="272"/>
        <end position="488"/>
    </location>
</feature>
<feature type="domain" description="Response regulatory" evidence="9">
    <location>
        <begin position="512"/>
        <end position="631"/>
    </location>
</feature>
<evidence type="ECO:0000259" key="8">
    <source>
        <dbReference type="PROSITE" id="PS50109"/>
    </source>
</evidence>
<dbReference type="SMART" id="SM00388">
    <property type="entry name" value="HisKA"/>
    <property type="match status" value="1"/>
</dbReference>
<organism evidence="10 11">
    <name type="scientific">Caulobacter rhizosphaerae</name>
    <dbReference type="NCBI Taxonomy" id="2010972"/>
    <lineage>
        <taxon>Bacteria</taxon>
        <taxon>Pseudomonadati</taxon>
        <taxon>Pseudomonadota</taxon>
        <taxon>Alphaproteobacteria</taxon>
        <taxon>Caulobacterales</taxon>
        <taxon>Caulobacteraceae</taxon>
        <taxon>Caulobacter</taxon>
    </lineage>
</organism>
<evidence type="ECO:0000256" key="3">
    <source>
        <dbReference type="ARBA" id="ARBA00022553"/>
    </source>
</evidence>
<keyword evidence="7" id="KW-0812">Transmembrane</keyword>